<keyword evidence="1" id="KW-0614">Plasmid</keyword>
<sequence>MRFEPQRKQARFAVVAHIYYPEIWKSSPNASTGWRSITISS</sequence>
<geneLocation type="plasmid" evidence="2">
    <name>ppaby6</name>
</geneLocation>
<dbReference type="KEGG" id="paby:Ga0080574_TMP4939"/>
<evidence type="ECO:0000313" key="1">
    <source>
        <dbReference type="EMBL" id="APZ55221.1"/>
    </source>
</evidence>
<evidence type="ECO:0000313" key="2">
    <source>
        <dbReference type="Proteomes" id="UP000187059"/>
    </source>
</evidence>
<protein>
    <submittedName>
        <fullName evidence="1">Uncharacterized protein</fullName>
    </submittedName>
</protein>
<dbReference type="AlphaFoldDB" id="A0A1P8V0Q9"/>
<reference evidence="1 2" key="1">
    <citation type="submission" date="2016-04" db="EMBL/GenBank/DDBJ databases">
        <title>Deep-sea bacteria in the southern Pacific.</title>
        <authorList>
            <person name="Tang K."/>
        </authorList>
    </citation>
    <scope>NUCLEOTIDE SEQUENCE [LARGE SCALE GENOMIC DNA]</scope>
    <source>
        <strain evidence="1 2">JLT2014</strain>
        <plasmid evidence="2">ppaby6</plasmid>
    </source>
</reference>
<proteinExistence type="predicted"/>
<keyword evidence="2" id="KW-1185">Reference proteome</keyword>
<dbReference type="EMBL" id="CP015094">
    <property type="protein sequence ID" value="APZ55221.1"/>
    <property type="molecule type" value="Genomic_DNA"/>
</dbReference>
<gene>
    <name evidence="1" type="ORF">Ga0080574_TMP4939</name>
</gene>
<organism evidence="1 2">
    <name type="scientific">Salipiger abyssi</name>
    <dbReference type="NCBI Taxonomy" id="1250539"/>
    <lineage>
        <taxon>Bacteria</taxon>
        <taxon>Pseudomonadati</taxon>
        <taxon>Pseudomonadota</taxon>
        <taxon>Alphaproteobacteria</taxon>
        <taxon>Rhodobacterales</taxon>
        <taxon>Roseobacteraceae</taxon>
        <taxon>Salipiger</taxon>
    </lineage>
</organism>
<accession>A0A1P8V0Q9</accession>
<name>A0A1P8V0Q9_9RHOB</name>
<dbReference type="Proteomes" id="UP000187059">
    <property type="component" value="Plasmid pPABY6"/>
</dbReference>